<gene>
    <name evidence="3" type="ORF">ERUC_LOCUS13315</name>
</gene>
<keyword evidence="2" id="KW-0732">Signal</keyword>
<dbReference type="AlphaFoldDB" id="A0ABC8JMZ5"/>
<feature type="region of interest" description="Disordered" evidence="1">
    <location>
        <begin position="62"/>
        <end position="101"/>
    </location>
</feature>
<evidence type="ECO:0000313" key="4">
    <source>
        <dbReference type="Proteomes" id="UP001642260"/>
    </source>
</evidence>
<evidence type="ECO:0000313" key="3">
    <source>
        <dbReference type="EMBL" id="CAH8334635.1"/>
    </source>
</evidence>
<accession>A0ABC8JMZ5</accession>
<feature type="compositionally biased region" description="Polar residues" evidence="1">
    <location>
        <begin position="88"/>
        <end position="101"/>
    </location>
</feature>
<name>A0ABC8JMZ5_ERUVS</name>
<organism evidence="3 4">
    <name type="scientific">Eruca vesicaria subsp. sativa</name>
    <name type="common">Garden rocket</name>
    <name type="synonym">Eruca sativa</name>
    <dbReference type="NCBI Taxonomy" id="29727"/>
    <lineage>
        <taxon>Eukaryota</taxon>
        <taxon>Viridiplantae</taxon>
        <taxon>Streptophyta</taxon>
        <taxon>Embryophyta</taxon>
        <taxon>Tracheophyta</taxon>
        <taxon>Spermatophyta</taxon>
        <taxon>Magnoliopsida</taxon>
        <taxon>eudicotyledons</taxon>
        <taxon>Gunneridae</taxon>
        <taxon>Pentapetalae</taxon>
        <taxon>rosids</taxon>
        <taxon>malvids</taxon>
        <taxon>Brassicales</taxon>
        <taxon>Brassicaceae</taxon>
        <taxon>Brassiceae</taxon>
        <taxon>Eruca</taxon>
    </lineage>
</organism>
<proteinExistence type="predicted"/>
<dbReference type="Proteomes" id="UP001642260">
    <property type="component" value="Unassembled WGS sequence"/>
</dbReference>
<keyword evidence="4" id="KW-1185">Reference proteome</keyword>
<evidence type="ECO:0000256" key="2">
    <source>
        <dbReference type="SAM" id="SignalP"/>
    </source>
</evidence>
<feature type="signal peptide" evidence="2">
    <location>
        <begin position="1"/>
        <end position="30"/>
    </location>
</feature>
<feature type="chain" id="PRO_5044875547" evidence="2">
    <location>
        <begin position="31"/>
        <end position="101"/>
    </location>
</feature>
<protein>
    <submittedName>
        <fullName evidence="3">Uncharacterized protein</fullName>
    </submittedName>
</protein>
<comment type="caution">
    <text evidence="3">The sequence shown here is derived from an EMBL/GenBank/DDBJ whole genome shotgun (WGS) entry which is preliminary data.</text>
</comment>
<reference evidence="3 4" key="1">
    <citation type="submission" date="2022-03" db="EMBL/GenBank/DDBJ databases">
        <authorList>
            <person name="Macdonald S."/>
            <person name="Ahmed S."/>
            <person name="Newling K."/>
        </authorList>
    </citation>
    <scope>NUCLEOTIDE SEQUENCE [LARGE SCALE GENOMIC DNA]</scope>
</reference>
<dbReference type="EMBL" id="CAKOAT010126265">
    <property type="protein sequence ID" value="CAH8334635.1"/>
    <property type="molecule type" value="Genomic_DNA"/>
</dbReference>
<sequence length="101" mass="11535">MKRFHTWKSISTAMILLLLAVYISKNNVEGRQMAPASMDLTSNKAMRDLQISKEMKEEFLRGEKNSFRRIPRSGSSPIHNRLGPLTYTGGSRKQQITARKP</sequence>
<evidence type="ECO:0000256" key="1">
    <source>
        <dbReference type="SAM" id="MobiDB-lite"/>
    </source>
</evidence>